<reference evidence="2" key="1">
    <citation type="submission" date="2016-05" db="EMBL/GenBank/DDBJ databases">
        <authorList>
            <person name="Lavstsen T."/>
            <person name="Jespersen J.S."/>
        </authorList>
    </citation>
    <scope>NUCLEOTIDE SEQUENCE</scope>
    <source>
        <tissue evidence="2">Brain</tissue>
    </source>
</reference>
<name>A0A1A8UE93_NOTFU</name>
<evidence type="ECO:0000313" key="2">
    <source>
        <dbReference type="EMBL" id="SBS46425.1"/>
    </source>
</evidence>
<feature type="non-terminal residue" evidence="2">
    <location>
        <position position="1"/>
    </location>
</feature>
<accession>A0A1A8UE93</accession>
<keyword evidence="1" id="KW-0812">Transmembrane</keyword>
<reference evidence="2" key="2">
    <citation type="submission" date="2016-06" db="EMBL/GenBank/DDBJ databases">
        <title>The genome of a short-lived fish provides insights into sex chromosome evolution and the genetic control of aging.</title>
        <authorList>
            <person name="Reichwald K."/>
            <person name="Felder M."/>
            <person name="Petzold A."/>
            <person name="Koch P."/>
            <person name="Groth M."/>
            <person name="Platzer M."/>
        </authorList>
    </citation>
    <scope>NUCLEOTIDE SEQUENCE</scope>
    <source>
        <tissue evidence="2">Brain</tissue>
    </source>
</reference>
<feature type="transmembrane region" description="Helical" evidence="1">
    <location>
        <begin position="6"/>
        <end position="27"/>
    </location>
</feature>
<keyword evidence="1" id="KW-0472">Membrane</keyword>
<organism evidence="2">
    <name type="scientific">Nothobranchius furzeri</name>
    <name type="common">Turquoise killifish</name>
    <dbReference type="NCBI Taxonomy" id="105023"/>
    <lineage>
        <taxon>Eukaryota</taxon>
        <taxon>Metazoa</taxon>
        <taxon>Chordata</taxon>
        <taxon>Craniata</taxon>
        <taxon>Vertebrata</taxon>
        <taxon>Euteleostomi</taxon>
        <taxon>Actinopterygii</taxon>
        <taxon>Neopterygii</taxon>
        <taxon>Teleostei</taxon>
        <taxon>Neoteleostei</taxon>
        <taxon>Acanthomorphata</taxon>
        <taxon>Ovalentaria</taxon>
        <taxon>Atherinomorphae</taxon>
        <taxon>Cyprinodontiformes</taxon>
        <taxon>Nothobranchiidae</taxon>
        <taxon>Nothobranchius</taxon>
    </lineage>
</organism>
<keyword evidence="1" id="KW-1133">Transmembrane helix</keyword>
<sequence length="50" mass="5746">AAPMFTSVLALCFASKGITLLLLLPGFHDANRKNKMLPFLLHVLFFFFFW</sequence>
<gene>
    <name evidence="2" type="primary">Nfu_g_1_009238</name>
</gene>
<proteinExistence type="predicted"/>
<feature type="non-terminal residue" evidence="2">
    <location>
        <position position="50"/>
    </location>
</feature>
<dbReference type="EMBL" id="HAEJ01005968">
    <property type="protein sequence ID" value="SBS46425.1"/>
    <property type="molecule type" value="Transcribed_RNA"/>
</dbReference>
<evidence type="ECO:0000256" key="1">
    <source>
        <dbReference type="SAM" id="Phobius"/>
    </source>
</evidence>
<dbReference type="AlphaFoldDB" id="A0A1A8UE93"/>
<protein>
    <submittedName>
        <fullName evidence="2">Uncharacterized protein</fullName>
    </submittedName>
</protein>